<dbReference type="Pfam" id="PF04268">
    <property type="entry name" value="SoxG"/>
    <property type="match status" value="1"/>
</dbReference>
<reference evidence="1" key="1">
    <citation type="submission" date="2023-03" db="EMBL/GenBank/DDBJ databases">
        <title>Multiphase analysis and comparison of six strains from genera Psychromarinibacter, Lutimaribacter, and Maritimibacter, including a novel species: Psychromarinibacter sediminicola sp. nov.</title>
        <authorList>
            <person name="Wang Y.-H."/>
            <person name="Ye M.-Q."/>
            <person name="Du Z.-J."/>
        </authorList>
    </citation>
    <scope>NUCLEOTIDE SEQUENCE</scope>
    <source>
        <strain evidence="1">C21-152</strain>
    </source>
</reference>
<proteinExistence type="predicted"/>
<accession>A0AAE3NUC1</accession>
<evidence type="ECO:0000313" key="2">
    <source>
        <dbReference type="Proteomes" id="UP001220964"/>
    </source>
</evidence>
<dbReference type="AlphaFoldDB" id="A0AAE3NUC1"/>
<organism evidence="1 2">
    <name type="scientific">Psychromarinibacter sediminicola</name>
    <dbReference type="NCBI Taxonomy" id="3033385"/>
    <lineage>
        <taxon>Bacteria</taxon>
        <taxon>Pseudomonadati</taxon>
        <taxon>Pseudomonadota</taxon>
        <taxon>Alphaproteobacteria</taxon>
        <taxon>Rhodobacterales</taxon>
        <taxon>Paracoccaceae</taxon>
        <taxon>Psychromarinibacter</taxon>
    </lineage>
</organism>
<dbReference type="RefSeq" id="WP_275568636.1">
    <property type="nucleotide sequence ID" value="NZ_JARGYC010000052.1"/>
</dbReference>
<dbReference type="InterPro" id="IPR027266">
    <property type="entry name" value="TrmE/GcvT-like"/>
</dbReference>
<dbReference type="Gene3D" id="3.30.70.1520">
    <property type="entry name" value="Heterotetrameric sarcosine oxidase"/>
    <property type="match status" value="1"/>
</dbReference>
<keyword evidence="2" id="KW-1185">Reference proteome</keyword>
<sequence>MSDPVTALGGMTADSFADIAEQPPRGMVLLRGDLSSAPVQRAAAEVAGVTVPAPNRFEGEMPALCWMAPDELLLLCDYDEAAAKVAALAEALQGVHHLALDVSDARAVFRVTGLDAREALAKLTPADMSPAAVPPGTFRRTRMAQVPAAIRALDDTAFEILCFRSVAQYMADLLISAAIPGSEVGYWQT</sequence>
<gene>
    <name evidence="1" type="ORF">P1J78_17360</name>
</gene>
<dbReference type="InterPro" id="IPR007375">
    <property type="entry name" value="SoxG"/>
</dbReference>
<comment type="caution">
    <text evidence="1">The sequence shown here is derived from an EMBL/GenBank/DDBJ whole genome shotgun (WGS) entry which is preliminary data.</text>
</comment>
<evidence type="ECO:0000313" key="1">
    <source>
        <dbReference type="EMBL" id="MDF0602509.1"/>
    </source>
</evidence>
<dbReference type="Gene3D" id="3.30.1360.120">
    <property type="entry name" value="Probable tRNA modification gtpase trme, domain 1"/>
    <property type="match status" value="1"/>
</dbReference>
<protein>
    <submittedName>
        <fullName evidence="1">Sarcosine oxidase subunit gamma family protein</fullName>
    </submittedName>
</protein>
<dbReference type="SUPFAM" id="SSF103025">
    <property type="entry name" value="Folate-binding domain"/>
    <property type="match status" value="1"/>
</dbReference>
<dbReference type="EMBL" id="JARGYC010000052">
    <property type="protein sequence ID" value="MDF0602509.1"/>
    <property type="molecule type" value="Genomic_DNA"/>
</dbReference>
<dbReference type="Proteomes" id="UP001220964">
    <property type="component" value="Unassembled WGS sequence"/>
</dbReference>
<name>A0AAE3NUC1_9RHOB</name>